<dbReference type="Proteomes" id="UP000198323">
    <property type="component" value="Unassembled WGS sequence"/>
</dbReference>
<feature type="compositionally biased region" description="Acidic residues" evidence="11">
    <location>
        <begin position="534"/>
        <end position="547"/>
    </location>
</feature>
<feature type="domain" description="Myb-like" evidence="12">
    <location>
        <begin position="300"/>
        <end position="349"/>
    </location>
</feature>
<keyword evidence="5" id="KW-0804">Transcription</keyword>
<feature type="domain" description="HTH myb-type" evidence="14">
    <location>
        <begin position="463"/>
        <end position="514"/>
    </location>
</feature>
<dbReference type="Pfam" id="PF00249">
    <property type="entry name" value="Myb_DNA-binding"/>
    <property type="match status" value="2"/>
</dbReference>
<reference evidence="15 16" key="1">
    <citation type="submission" date="2016-07" db="EMBL/GenBank/DDBJ databases">
        <title>Disparate Historic Effective Population Sizes Predicted by Modern Levels of Genome Diversity for the Scaled Quail (Callipepla squamata) and the Northern Bobwhite (Colinus virginianus): Inferences from First and Second Generation Draft Genome Assemblies for Sympatric New World Quail.</title>
        <authorList>
            <person name="Oldeschulte D.L."/>
            <person name="Halley Y.A."/>
            <person name="Bhattarai E.K."/>
            <person name="Brashear W.A."/>
            <person name="Hill J."/>
            <person name="Metz R.P."/>
            <person name="Johnson C.D."/>
            <person name="Rollins D."/>
            <person name="Peterson M.J."/>
            <person name="Bickhart D.M."/>
            <person name="Decker J.E."/>
            <person name="Seabury C.M."/>
        </authorList>
    </citation>
    <scope>NUCLEOTIDE SEQUENCE [LARGE SCALE GENOMIC DNA]</scope>
    <source>
        <strain evidence="15 16">Texas</strain>
        <tissue evidence="15">Leg muscle</tissue>
    </source>
</reference>
<organism evidence="15 16">
    <name type="scientific">Callipepla squamata</name>
    <name type="common">Scaled quail</name>
    <dbReference type="NCBI Taxonomy" id="9009"/>
    <lineage>
        <taxon>Eukaryota</taxon>
        <taxon>Metazoa</taxon>
        <taxon>Chordata</taxon>
        <taxon>Craniata</taxon>
        <taxon>Vertebrata</taxon>
        <taxon>Euteleostomi</taxon>
        <taxon>Archelosauria</taxon>
        <taxon>Archosauria</taxon>
        <taxon>Dinosauria</taxon>
        <taxon>Saurischia</taxon>
        <taxon>Theropoda</taxon>
        <taxon>Coelurosauria</taxon>
        <taxon>Aves</taxon>
        <taxon>Neognathae</taxon>
        <taxon>Galloanserae</taxon>
        <taxon>Galliformes</taxon>
        <taxon>Odontophoridae</taxon>
        <taxon>Callipepla</taxon>
    </lineage>
</organism>
<proteinExistence type="predicted"/>
<protein>
    <recommendedName>
        <fullName evidence="8">snRNA-activating protein complex subunit 4</fullName>
    </recommendedName>
    <alternativeName>
        <fullName evidence="9">snRNA-activating protein complex 190 kDa subunit</fullName>
    </alternativeName>
</protein>
<feature type="domain" description="SANT" evidence="13">
    <location>
        <begin position="410"/>
        <end position="456"/>
    </location>
</feature>
<feature type="region of interest" description="Disordered" evidence="11">
    <location>
        <begin position="70"/>
        <end position="91"/>
    </location>
</feature>
<evidence type="ECO:0000256" key="10">
    <source>
        <dbReference type="SAM" id="Coils"/>
    </source>
</evidence>
<dbReference type="FunFam" id="1.10.10.60:FF:000016">
    <property type="entry name" value="Transcriptional activator Myb isoform A"/>
    <property type="match status" value="1"/>
</dbReference>
<keyword evidence="3" id="KW-0805">Transcription regulation</keyword>
<feature type="domain" description="Myb-like" evidence="12">
    <location>
        <begin position="352"/>
        <end position="406"/>
    </location>
</feature>
<feature type="domain" description="Myb-like" evidence="12">
    <location>
        <begin position="459"/>
        <end position="510"/>
    </location>
</feature>
<evidence type="ECO:0000313" key="16">
    <source>
        <dbReference type="Proteomes" id="UP000198323"/>
    </source>
</evidence>
<evidence type="ECO:0000256" key="8">
    <source>
        <dbReference type="ARBA" id="ARBA00071222"/>
    </source>
</evidence>
<dbReference type="GO" id="GO:0000978">
    <property type="term" value="F:RNA polymerase II cis-regulatory region sequence-specific DNA binding"/>
    <property type="evidence" value="ECO:0007669"/>
    <property type="project" value="TreeGrafter"/>
</dbReference>
<dbReference type="Gene3D" id="1.10.10.60">
    <property type="entry name" value="Homeodomain-like"/>
    <property type="match status" value="4"/>
</dbReference>
<accession>A0A226NIF9</accession>
<dbReference type="PANTHER" id="PTHR46621">
    <property type="entry name" value="SNRNA-ACTIVATING PROTEIN COMPLEX SUBUNIT 4"/>
    <property type="match status" value="1"/>
</dbReference>
<sequence>MALRGGAALNAERERIRREIEELERSLRDAPGAGSDCSLSSVEVLAFKSRSSFSYPLPLKRLVFLKEVEGEEDTSDDDDDDDDDDIESSLLEDPETCLQMNYVYQEVIQEKIDEVELLIAQNKEQQKEILRELDGRKAAKAGDGRNLPSNIFLGHFMKPYFKDKTTGIGPPSNEDAKEKAAQGIKSFEQLLSTKWKSREKVLLQKSVVSDRLQRLLQPKLLKLSYLNQKLEKVKTEMEKQILEKQIKEVEREIEAINQLPESDLLGERFDEHDWEKISNIHFDGRRSSEELKKFWQNWEHPSINKSEWTEEETERLKDIAAEHGYLDWQAVAQELGTNRTAFQCLQKYQACNKDLKRKEWTRDEDKMLLELVQEMRVGSHIPYKKIAYYMEGRDSAQLIYRWTKSVDPSLKKGPWTPEEDAMLLAAVEKYGERDWYKIRMEVPGRSDAQCSDRYLKALHRDVKKGKWSSEEEEQLIDLVQKHGLGHWSKIASELPHRTRSQCLSKWKIMIGSKKQSRSVKRQHTEESSSCTESSSEDEELDLSDTSEEEKPSKEERSFPSIDLWIPTQTDVQESCPGRHHASAPFSSVSAHTGTSSRVPNARSDGAEGGATAECTELSTIVKGMARPHSTDITVRNPTEEINKVSAGFLELLLVGFELSSEAARKNVSCSKESDG</sequence>
<evidence type="ECO:0000259" key="13">
    <source>
        <dbReference type="PROSITE" id="PS51293"/>
    </source>
</evidence>
<dbReference type="SMART" id="SM00717">
    <property type="entry name" value="SANT"/>
    <property type="match status" value="5"/>
</dbReference>
<dbReference type="InterPro" id="IPR017884">
    <property type="entry name" value="SANT_dom"/>
</dbReference>
<dbReference type="PROSITE" id="PS51293">
    <property type="entry name" value="SANT"/>
    <property type="match status" value="2"/>
</dbReference>
<dbReference type="EMBL" id="MCFN01000044">
    <property type="protein sequence ID" value="OXB67118.1"/>
    <property type="molecule type" value="Genomic_DNA"/>
</dbReference>
<evidence type="ECO:0000256" key="7">
    <source>
        <dbReference type="ARBA" id="ARBA00025193"/>
    </source>
</evidence>
<evidence type="ECO:0000256" key="9">
    <source>
        <dbReference type="ARBA" id="ARBA00079701"/>
    </source>
</evidence>
<comment type="caution">
    <text evidence="15">The sequence shown here is derived from an EMBL/GenBank/DDBJ whole genome shotgun (WGS) entry which is preliminary data.</text>
</comment>
<feature type="domain" description="SANT" evidence="13">
    <location>
        <begin position="462"/>
        <end position="511"/>
    </location>
</feature>
<evidence type="ECO:0000313" key="15">
    <source>
        <dbReference type="EMBL" id="OXB67118.1"/>
    </source>
</evidence>
<dbReference type="GO" id="GO:0001006">
    <property type="term" value="F:RNA polymerase III type 3 promoter sequence-specific DNA binding"/>
    <property type="evidence" value="ECO:0007669"/>
    <property type="project" value="TreeGrafter"/>
</dbReference>
<keyword evidence="1" id="KW-0597">Phosphoprotein</keyword>
<feature type="compositionally biased region" description="Basic and acidic residues" evidence="11">
    <location>
        <begin position="548"/>
        <end position="557"/>
    </location>
</feature>
<evidence type="ECO:0000256" key="1">
    <source>
        <dbReference type="ARBA" id="ARBA00022553"/>
    </source>
</evidence>
<keyword evidence="6" id="KW-0539">Nucleus</keyword>
<evidence type="ECO:0000256" key="6">
    <source>
        <dbReference type="ARBA" id="ARBA00023242"/>
    </source>
</evidence>
<dbReference type="InterPro" id="IPR001005">
    <property type="entry name" value="SANT/Myb"/>
</dbReference>
<feature type="compositionally biased region" description="Polar residues" evidence="11">
    <location>
        <begin position="584"/>
        <end position="598"/>
    </location>
</feature>
<dbReference type="InterPro" id="IPR017930">
    <property type="entry name" value="Myb_dom"/>
</dbReference>
<evidence type="ECO:0000259" key="14">
    <source>
        <dbReference type="PROSITE" id="PS51294"/>
    </source>
</evidence>
<evidence type="ECO:0000256" key="2">
    <source>
        <dbReference type="ARBA" id="ARBA00022737"/>
    </source>
</evidence>
<dbReference type="GO" id="GO:0042796">
    <property type="term" value="P:snRNA transcription by RNA polymerase III"/>
    <property type="evidence" value="ECO:0007669"/>
    <property type="project" value="TreeGrafter"/>
</dbReference>
<dbReference type="FunFam" id="1.10.10.60:FF:000314">
    <property type="entry name" value="Small nuclear RNA-activating complex, polypeptide 4"/>
    <property type="match status" value="1"/>
</dbReference>
<keyword evidence="4" id="KW-0238">DNA-binding</keyword>
<dbReference type="GO" id="GO:0042795">
    <property type="term" value="P:snRNA transcription by RNA polymerase II"/>
    <property type="evidence" value="ECO:0007669"/>
    <property type="project" value="TreeGrafter"/>
</dbReference>
<evidence type="ECO:0000259" key="12">
    <source>
        <dbReference type="PROSITE" id="PS50090"/>
    </source>
</evidence>
<evidence type="ECO:0000256" key="11">
    <source>
        <dbReference type="SAM" id="MobiDB-lite"/>
    </source>
</evidence>
<keyword evidence="16" id="KW-1185">Reference proteome</keyword>
<feature type="domain" description="HTH myb-type" evidence="14">
    <location>
        <begin position="300"/>
        <end position="356"/>
    </location>
</feature>
<evidence type="ECO:0000256" key="5">
    <source>
        <dbReference type="ARBA" id="ARBA00023163"/>
    </source>
</evidence>
<dbReference type="OrthoDB" id="2143914at2759"/>
<feature type="coiled-coil region" evidence="10">
    <location>
        <begin position="223"/>
        <end position="259"/>
    </location>
</feature>
<dbReference type="AlphaFoldDB" id="A0A226NIF9"/>
<feature type="region of interest" description="Disordered" evidence="11">
    <location>
        <begin position="514"/>
        <end position="610"/>
    </location>
</feature>
<evidence type="ECO:0000256" key="4">
    <source>
        <dbReference type="ARBA" id="ARBA00023125"/>
    </source>
</evidence>
<dbReference type="InterPro" id="IPR051575">
    <property type="entry name" value="Myb-like_DNA-bd"/>
</dbReference>
<name>A0A226NIF9_CALSU</name>
<keyword evidence="10" id="KW-0175">Coiled coil</keyword>
<comment type="function">
    <text evidence="7">Part of the SNAPc complex required for the transcription of both RNA polymerase II and III small-nuclear RNA genes. Binds to the proximal sequence element (PSE), a non-TATA-box basal promoter element common to these 2 types of genes. Recruits TBP and BRF2 to the U6 snRNA TATA box.</text>
</comment>
<dbReference type="InterPro" id="IPR009057">
    <property type="entry name" value="Homeodomain-like_sf"/>
</dbReference>
<dbReference type="SUPFAM" id="SSF46689">
    <property type="entry name" value="Homeodomain-like"/>
    <property type="match status" value="3"/>
</dbReference>
<dbReference type="PANTHER" id="PTHR46621:SF1">
    <property type="entry name" value="SNRNA-ACTIVATING PROTEIN COMPLEX SUBUNIT 4"/>
    <property type="match status" value="1"/>
</dbReference>
<evidence type="ECO:0000256" key="3">
    <source>
        <dbReference type="ARBA" id="ARBA00023015"/>
    </source>
</evidence>
<dbReference type="PROSITE" id="PS50090">
    <property type="entry name" value="MYB_LIKE"/>
    <property type="match status" value="4"/>
</dbReference>
<dbReference type="FunFam" id="1.10.10.60:FF:000321">
    <property type="entry name" value="Small nuclear RNA-activating complex, polypeptide 4"/>
    <property type="match status" value="1"/>
</dbReference>
<dbReference type="GO" id="GO:0019185">
    <property type="term" value="C:snRNA-activating protein complex"/>
    <property type="evidence" value="ECO:0007669"/>
    <property type="project" value="TreeGrafter"/>
</dbReference>
<gene>
    <name evidence="15" type="ORF">ASZ78_005691</name>
</gene>
<dbReference type="STRING" id="9009.A0A226NIF9"/>
<feature type="domain" description="Myb-like" evidence="12">
    <location>
        <begin position="407"/>
        <end position="458"/>
    </location>
</feature>
<dbReference type="PROSITE" id="PS51294">
    <property type="entry name" value="HTH_MYB"/>
    <property type="match status" value="3"/>
</dbReference>
<dbReference type="CDD" id="cd00167">
    <property type="entry name" value="SANT"/>
    <property type="match status" value="3"/>
</dbReference>
<keyword evidence="2" id="KW-0677">Repeat</keyword>
<feature type="domain" description="HTH myb-type" evidence="14">
    <location>
        <begin position="407"/>
        <end position="462"/>
    </location>
</feature>
<dbReference type="Pfam" id="PF13921">
    <property type="entry name" value="Myb_DNA-bind_6"/>
    <property type="match status" value="1"/>
</dbReference>